<keyword evidence="1" id="KW-0472">Membrane</keyword>
<dbReference type="AlphaFoldDB" id="A0A5J4KWK8"/>
<gene>
    <name evidence="2" type="ORF">A45J_1372</name>
</gene>
<proteinExistence type="predicted"/>
<evidence type="ECO:0000256" key="1">
    <source>
        <dbReference type="SAM" id="Phobius"/>
    </source>
</evidence>
<keyword evidence="1" id="KW-1133">Transmembrane helix</keyword>
<sequence>MGINALLPNSPLTIKNVIAGTVILLTILVLALWITPEKKEDR</sequence>
<protein>
    <submittedName>
        <fullName evidence="2">Uncharacterized protein</fullName>
    </submittedName>
</protein>
<accession>A0A5J4KWK8</accession>
<evidence type="ECO:0000313" key="2">
    <source>
        <dbReference type="EMBL" id="GER93624.1"/>
    </source>
</evidence>
<name>A0A5J4KWK8_9ZZZZ</name>
<keyword evidence="1" id="KW-0812">Transmembrane</keyword>
<organism evidence="2">
    <name type="scientific">hot springs metagenome</name>
    <dbReference type="NCBI Taxonomy" id="433727"/>
    <lineage>
        <taxon>unclassified sequences</taxon>
        <taxon>metagenomes</taxon>
        <taxon>ecological metagenomes</taxon>
    </lineage>
</organism>
<reference evidence="2" key="1">
    <citation type="submission" date="2019-10" db="EMBL/GenBank/DDBJ databases">
        <title>Metagenomic sequencing of thiosulfate-disproportionating enrichment culture.</title>
        <authorList>
            <person name="Umezawa K."/>
            <person name="Kojima H."/>
            <person name="Fukui M."/>
        </authorList>
    </citation>
    <scope>NUCLEOTIDE SEQUENCE</scope>
    <source>
        <strain evidence="2">45J</strain>
    </source>
</reference>
<feature type="transmembrane region" description="Helical" evidence="1">
    <location>
        <begin position="12"/>
        <end position="34"/>
    </location>
</feature>
<dbReference type="EMBL" id="BLAB01000001">
    <property type="protein sequence ID" value="GER93624.1"/>
    <property type="molecule type" value="Genomic_DNA"/>
</dbReference>
<comment type="caution">
    <text evidence="2">The sequence shown here is derived from an EMBL/GenBank/DDBJ whole genome shotgun (WGS) entry which is preliminary data.</text>
</comment>